<dbReference type="CDD" id="cd02440">
    <property type="entry name" value="AdoMet_MTases"/>
    <property type="match status" value="1"/>
</dbReference>
<accession>A0ABX9KK85</accession>
<evidence type="ECO:0000256" key="2">
    <source>
        <dbReference type="ARBA" id="ARBA00004496"/>
    </source>
</evidence>
<dbReference type="InterPro" id="IPR004573">
    <property type="entry name" value="rRNA_ssu_MeTfrase_B"/>
</dbReference>
<dbReference type="Pfam" id="PF01029">
    <property type="entry name" value="NusB"/>
    <property type="match status" value="1"/>
</dbReference>
<evidence type="ECO:0000256" key="8">
    <source>
        <dbReference type="ARBA" id="ARBA00022679"/>
    </source>
</evidence>
<keyword evidence="8 14" id="KW-0808">Transferase</keyword>
<feature type="binding site" evidence="14">
    <location>
        <position position="277"/>
    </location>
    <ligand>
        <name>S-adenosyl-L-methionine</name>
        <dbReference type="ChEBI" id="CHEBI:59789"/>
    </ligand>
</feature>
<dbReference type="PRINTS" id="PR02008">
    <property type="entry name" value="RCMTFAMILY"/>
</dbReference>
<dbReference type="Gene3D" id="1.10.940.10">
    <property type="entry name" value="NusB-like"/>
    <property type="match status" value="1"/>
</dbReference>
<name>A0ABX9KK85_9FUSO</name>
<keyword evidence="9 14" id="KW-0949">S-adenosyl-L-methionine</keyword>
<comment type="subcellular location">
    <subcellularLocation>
        <location evidence="2">Cytoplasm</location>
    </subcellularLocation>
</comment>
<dbReference type="InterPro" id="IPR035926">
    <property type="entry name" value="NusB-like_sf"/>
</dbReference>
<protein>
    <recommendedName>
        <fullName evidence="4">16S rRNA (cytosine(967)-C(5))-methyltransferase</fullName>
        <ecNumber evidence="4">2.1.1.176</ecNumber>
    </recommendedName>
    <alternativeName>
        <fullName evidence="11">16S rRNA m5C967 methyltransferase</fullName>
    </alternativeName>
    <alternativeName>
        <fullName evidence="12">rRNA (cytosine-C(5)-)-methyltransferase RsmB</fullName>
    </alternativeName>
</protein>
<keyword evidence="17" id="KW-1185">Reference proteome</keyword>
<evidence type="ECO:0000256" key="6">
    <source>
        <dbReference type="ARBA" id="ARBA00022552"/>
    </source>
</evidence>
<evidence type="ECO:0000256" key="5">
    <source>
        <dbReference type="ARBA" id="ARBA00022490"/>
    </source>
</evidence>
<evidence type="ECO:0000256" key="3">
    <source>
        <dbReference type="ARBA" id="ARBA00007494"/>
    </source>
</evidence>
<sequence length="438" mass="50033">MSLKMDIIGLLSQYEHGKFSNILLNDYFKEKETELPGLTRGEKGFITEVFYGVIRNVMFLDYSIDKRVKSIDKLWVRNLLRLSMYQIHFMDSDDAGVVYEGVEVAKLRGGTFIGSFVNGVLRSFIREKDEDIEKLLEEGREDIVLSYPKWFFDEIKWEHKENYLEILKSYKKIPNISVKINKLNYNEEDFLGLLEIKGIKILKKVEDVYYIDSGMILETSEFKRGQITVQDGSSFLAAKYLDPQPGERILDTCSAPGGKSMAMAEMMGNEGEIVALDIHEHKLKLIESRTKQMGIDIVHPELMDARLVDAEFGAESFDRVLVDAPCSGFGVIRKKPEVLYTKKMKNVQELAKLQLDILNAAAKVVKVGGTLVYSTCTILNKENLENVTRFLKTNPNFEVEKVEISPNVNGSFDKLGGLNIFDEFLDGFYMIKLKKIEK</sequence>
<dbReference type="NCBIfam" id="TIGR00563">
    <property type="entry name" value="rsmB"/>
    <property type="match status" value="1"/>
</dbReference>
<comment type="similarity">
    <text evidence="3 14">Belongs to the class I-like SAM-binding methyltransferase superfamily. RsmB/NOP family.</text>
</comment>
<feature type="binding site" evidence="14">
    <location>
        <position position="304"/>
    </location>
    <ligand>
        <name>S-adenosyl-L-methionine</name>
        <dbReference type="ChEBI" id="CHEBI:59789"/>
    </ligand>
</feature>
<evidence type="ECO:0000256" key="12">
    <source>
        <dbReference type="ARBA" id="ARBA00031088"/>
    </source>
</evidence>
<dbReference type="SUPFAM" id="SSF53335">
    <property type="entry name" value="S-adenosyl-L-methionine-dependent methyltransferases"/>
    <property type="match status" value="1"/>
</dbReference>
<dbReference type="RefSeq" id="WP_114641132.1">
    <property type="nucleotide sequence ID" value="NZ_JAACIO010000002.1"/>
</dbReference>
<dbReference type="Pfam" id="PF01189">
    <property type="entry name" value="Methyltr_RsmB-F"/>
    <property type="match status" value="1"/>
</dbReference>
<evidence type="ECO:0000256" key="4">
    <source>
        <dbReference type="ARBA" id="ARBA00012140"/>
    </source>
</evidence>
<feature type="binding site" evidence="14">
    <location>
        <position position="323"/>
    </location>
    <ligand>
        <name>S-adenosyl-L-methionine</name>
        <dbReference type="ChEBI" id="CHEBI:59789"/>
    </ligand>
</feature>
<dbReference type="InterPro" id="IPR006027">
    <property type="entry name" value="NusB_RsmB_TIM44"/>
</dbReference>
<keyword evidence="5" id="KW-0963">Cytoplasm</keyword>
<dbReference type="Gene3D" id="3.30.70.1170">
    <property type="entry name" value="Sun protein, domain 3"/>
    <property type="match status" value="1"/>
</dbReference>
<feature type="domain" description="SAM-dependent MTase RsmB/NOP-type" evidence="15">
    <location>
        <begin position="166"/>
        <end position="436"/>
    </location>
</feature>
<feature type="binding site" evidence="14">
    <location>
        <begin position="253"/>
        <end position="259"/>
    </location>
    <ligand>
        <name>S-adenosyl-L-methionine</name>
        <dbReference type="ChEBI" id="CHEBI:59789"/>
    </ligand>
</feature>
<organism evidence="16 17">
    <name type="scientific">Psychrilyobacter piezotolerans</name>
    <dbReference type="NCBI Taxonomy" id="2293438"/>
    <lineage>
        <taxon>Bacteria</taxon>
        <taxon>Fusobacteriati</taxon>
        <taxon>Fusobacteriota</taxon>
        <taxon>Fusobacteriia</taxon>
        <taxon>Fusobacteriales</taxon>
        <taxon>Fusobacteriaceae</taxon>
        <taxon>Psychrilyobacter</taxon>
    </lineage>
</organism>
<comment type="catalytic activity">
    <reaction evidence="13">
        <text>cytidine(967) in 16S rRNA + S-adenosyl-L-methionine = 5-methylcytidine(967) in 16S rRNA + S-adenosyl-L-homocysteine + H(+)</text>
        <dbReference type="Rhea" id="RHEA:42748"/>
        <dbReference type="Rhea" id="RHEA-COMP:10219"/>
        <dbReference type="Rhea" id="RHEA-COMP:10220"/>
        <dbReference type="ChEBI" id="CHEBI:15378"/>
        <dbReference type="ChEBI" id="CHEBI:57856"/>
        <dbReference type="ChEBI" id="CHEBI:59789"/>
        <dbReference type="ChEBI" id="CHEBI:74483"/>
        <dbReference type="ChEBI" id="CHEBI:82748"/>
        <dbReference type="EC" id="2.1.1.176"/>
    </reaction>
</comment>
<dbReference type="InterPro" id="IPR049560">
    <property type="entry name" value="MeTrfase_RsmB-F_NOP2_cat"/>
</dbReference>
<dbReference type="SUPFAM" id="SSF48013">
    <property type="entry name" value="NusB-like"/>
    <property type="match status" value="1"/>
</dbReference>
<dbReference type="InterPro" id="IPR018314">
    <property type="entry name" value="RsmB/NOL1/NOP2-like_CS"/>
</dbReference>
<dbReference type="PROSITE" id="PS51686">
    <property type="entry name" value="SAM_MT_RSMB_NOP"/>
    <property type="match status" value="1"/>
</dbReference>
<evidence type="ECO:0000256" key="11">
    <source>
        <dbReference type="ARBA" id="ARBA00030399"/>
    </source>
</evidence>
<comment type="caution">
    <text evidence="16">The sequence shown here is derived from an EMBL/GenBank/DDBJ whole genome shotgun (WGS) entry which is preliminary data.</text>
</comment>
<dbReference type="PROSITE" id="PS01153">
    <property type="entry name" value="NOL1_NOP2_SUN"/>
    <property type="match status" value="1"/>
</dbReference>
<evidence type="ECO:0000259" key="15">
    <source>
        <dbReference type="PROSITE" id="PS51686"/>
    </source>
</evidence>
<dbReference type="InterPro" id="IPR023267">
    <property type="entry name" value="RCMT"/>
</dbReference>
<reference evidence="16 17" key="1">
    <citation type="submission" date="2018-08" db="EMBL/GenBank/DDBJ databases">
        <title>Draft genome sequence of Psychrilyobacter sp. strain SD5 isolated from Black Sea water.</title>
        <authorList>
            <person name="Yadav S."/>
            <person name="Villanueva L."/>
            <person name="Damste J.S.S."/>
        </authorList>
    </citation>
    <scope>NUCLEOTIDE SEQUENCE [LARGE SCALE GENOMIC DNA]</scope>
    <source>
        <strain evidence="16 17">SD5</strain>
    </source>
</reference>
<comment type="function">
    <text evidence="1">Specifically methylates the cytosine at position 967 (m5C967) of 16S rRNA.</text>
</comment>
<evidence type="ECO:0000256" key="7">
    <source>
        <dbReference type="ARBA" id="ARBA00022603"/>
    </source>
</evidence>
<evidence type="ECO:0000313" key="16">
    <source>
        <dbReference type="EMBL" id="REI42900.1"/>
    </source>
</evidence>
<dbReference type="PANTHER" id="PTHR22807">
    <property type="entry name" value="NOP2 YEAST -RELATED NOL1/NOP2/FMU SUN DOMAIN-CONTAINING"/>
    <property type="match status" value="1"/>
</dbReference>
<dbReference type="EC" id="2.1.1.176" evidence="4"/>
<feature type="active site" description="Nucleophile" evidence="14">
    <location>
        <position position="376"/>
    </location>
</feature>
<evidence type="ECO:0000256" key="13">
    <source>
        <dbReference type="ARBA" id="ARBA00047283"/>
    </source>
</evidence>
<evidence type="ECO:0000256" key="10">
    <source>
        <dbReference type="ARBA" id="ARBA00022884"/>
    </source>
</evidence>
<evidence type="ECO:0000313" key="17">
    <source>
        <dbReference type="Proteomes" id="UP000263486"/>
    </source>
</evidence>
<gene>
    <name evidence="16" type="ORF">DYH56_01765</name>
</gene>
<dbReference type="EMBL" id="QUAJ01000002">
    <property type="protein sequence ID" value="REI42900.1"/>
    <property type="molecule type" value="Genomic_DNA"/>
</dbReference>
<dbReference type="InterPro" id="IPR029063">
    <property type="entry name" value="SAM-dependent_MTases_sf"/>
</dbReference>
<keyword evidence="10 14" id="KW-0694">RNA-binding</keyword>
<evidence type="ECO:0000256" key="14">
    <source>
        <dbReference type="PROSITE-ProRule" id="PRU01023"/>
    </source>
</evidence>
<dbReference type="Gene3D" id="3.40.50.150">
    <property type="entry name" value="Vaccinia Virus protein VP39"/>
    <property type="match status" value="1"/>
</dbReference>
<dbReference type="Proteomes" id="UP000263486">
    <property type="component" value="Unassembled WGS sequence"/>
</dbReference>
<keyword evidence="7 14" id="KW-0489">Methyltransferase</keyword>
<evidence type="ECO:0000256" key="1">
    <source>
        <dbReference type="ARBA" id="ARBA00002724"/>
    </source>
</evidence>
<keyword evidence="6" id="KW-0698">rRNA processing</keyword>
<proteinExistence type="inferred from homology"/>
<dbReference type="NCBIfam" id="NF011494">
    <property type="entry name" value="PRK14902.1"/>
    <property type="match status" value="1"/>
</dbReference>
<dbReference type="PANTHER" id="PTHR22807:SF53">
    <property type="entry name" value="RIBOSOMAL RNA SMALL SUBUNIT METHYLTRANSFERASE B-RELATED"/>
    <property type="match status" value="1"/>
</dbReference>
<dbReference type="InterPro" id="IPR001678">
    <property type="entry name" value="MeTrfase_RsmB-F_NOP2_dom"/>
</dbReference>
<evidence type="ECO:0000256" key="9">
    <source>
        <dbReference type="ARBA" id="ARBA00022691"/>
    </source>
</evidence>